<organism evidence="1 2">
    <name type="scientific">Streptomyces diastatochromogenes</name>
    <dbReference type="NCBI Taxonomy" id="42236"/>
    <lineage>
        <taxon>Bacteria</taxon>
        <taxon>Bacillati</taxon>
        <taxon>Actinomycetota</taxon>
        <taxon>Actinomycetes</taxon>
        <taxon>Kitasatosporales</taxon>
        <taxon>Streptomycetaceae</taxon>
        <taxon>Streptomyces</taxon>
    </lineage>
</organism>
<dbReference type="EMBL" id="MCGQ01000042">
    <property type="protein sequence ID" value="OXY89654.1"/>
    <property type="molecule type" value="Genomic_DNA"/>
</dbReference>
<reference evidence="1 2" key="1">
    <citation type="submission" date="2016-07" db="EMBL/GenBank/DDBJ databases">
        <title>Draft genome of Streptomyces diastatochromogenes.</title>
        <authorList>
            <person name="Podduturi R."/>
            <person name="Lukassen M.B."/>
            <person name="Clausen N."/>
            <person name="Nielsen J.L."/>
            <person name="Jorgensen N.O."/>
        </authorList>
    </citation>
    <scope>NUCLEOTIDE SEQUENCE [LARGE SCALE GENOMIC DNA]</scope>
    <source>
        <strain evidence="1 2">DSM 40608</strain>
    </source>
</reference>
<gene>
    <name evidence="1" type="ORF">BEK98_37200</name>
</gene>
<evidence type="ECO:0000313" key="2">
    <source>
        <dbReference type="Proteomes" id="UP000215483"/>
    </source>
</evidence>
<keyword evidence="2" id="KW-1185">Reference proteome</keyword>
<name>A0A233S1Y3_STRDA</name>
<comment type="caution">
    <text evidence="1">The sequence shown here is derived from an EMBL/GenBank/DDBJ whole genome shotgun (WGS) entry which is preliminary data.</text>
</comment>
<dbReference type="Proteomes" id="UP000215483">
    <property type="component" value="Unassembled WGS sequence"/>
</dbReference>
<proteinExistence type="predicted"/>
<dbReference type="AlphaFoldDB" id="A0A233S1Y3"/>
<protein>
    <submittedName>
        <fullName evidence="1">Uncharacterized protein</fullName>
    </submittedName>
</protein>
<evidence type="ECO:0000313" key="1">
    <source>
        <dbReference type="EMBL" id="OXY89654.1"/>
    </source>
</evidence>
<sequence>MEPLIPEAARGQKARGLVGAEVQVDVQQGSQSYRLVVGEVGTTEVAIEVGGQQVSIIGRAEGGQGQAVRQARTADLAGQQEISQALAELGSAGDGDEPSGGPALTPPAFQEYGELVRGDDSGVFAERSRESAVFRTLQAQQIAAEFQVAAIRGDIATDQVRHLGTLMGMAHHRIMTR</sequence>
<accession>A0A233S1Y3</accession>